<evidence type="ECO:0000256" key="2">
    <source>
        <dbReference type="SAM" id="Phobius"/>
    </source>
</evidence>
<feature type="non-terminal residue" evidence="3">
    <location>
        <position position="276"/>
    </location>
</feature>
<organism evidence="3 4">
    <name type="scientific">Artemia franciscana</name>
    <name type="common">Brine shrimp</name>
    <name type="synonym">Artemia sanfranciscana</name>
    <dbReference type="NCBI Taxonomy" id="6661"/>
    <lineage>
        <taxon>Eukaryota</taxon>
        <taxon>Metazoa</taxon>
        <taxon>Ecdysozoa</taxon>
        <taxon>Arthropoda</taxon>
        <taxon>Crustacea</taxon>
        <taxon>Branchiopoda</taxon>
        <taxon>Anostraca</taxon>
        <taxon>Artemiidae</taxon>
        <taxon>Artemia</taxon>
    </lineage>
</organism>
<reference evidence="3" key="1">
    <citation type="submission" date="2023-07" db="EMBL/GenBank/DDBJ databases">
        <title>Chromosome-level genome assembly of Artemia franciscana.</title>
        <authorList>
            <person name="Jo E."/>
        </authorList>
    </citation>
    <scope>NUCLEOTIDE SEQUENCE</scope>
    <source>
        <tissue evidence="3">Whole body</tissue>
    </source>
</reference>
<evidence type="ECO:0000313" key="3">
    <source>
        <dbReference type="EMBL" id="KAK2722039.1"/>
    </source>
</evidence>
<dbReference type="InterPro" id="IPR037660">
    <property type="entry name" value="CCDC51"/>
</dbReference>
<feature type="transmembrane region" description="Helical" evidence="2">
    <location>
        <begin position="225"/>
        <end position="245"/>
    </location>
</feature>
<evidence type="ECO:0000313" key="4">
    <source>
        <dbReference type="Proteomes" id="UP001187531"/>
    </source>
</evidence>
<name>A0AA88LDA2_ARTSF</name>
<keyword evidence="4" id="KW-1185">Reference proteome</keyword>
<feature type="region of interest" description="Disordered" evidence="1">
    <location>
        <begin position="1"/>
        <end position="51"/>
    </location>
</feature>
<keyword evidence="2" id="KW-1133">Transmembrane helix</keyword>
<dbReference type="PANTHER" id="PTHR28624">
    <property type="entry name" value="COILED-COIL DOMAIN-CONTAINING PROTEIN 51"/>
    <property type="match status" value="1"/>
</dbReference>
<dbReference type="EMBL" id="JAVRJZ010000005">
    <property type="protein sequence ID" value="KAK2722039.1"/>
    <property type="molecule type" value="Genomic_DNA"/>
</dbReference>
<dbReference type="PANTHER" id="PTHR28624:SF1">
    <property type="entry name" value="MITOCHONDRIAL POTASSIUM CHANNEL"/>
    <property type="match status" value="1"/>
</dbReference>
<dbReference type="AlphaFoldDB" id="A0AA88LDA2"/>
<comment type="caution">
    <text evidence="3">The sequence shown here is derived from an EMBL/GenBank/DDBJ whole genome shotgun (WGS) entry which is preliminary data.</text>
</comment>
<accession>A0AA88LDA2</accession>
<keyword evidence="2" id="KW-0472">Membrane</keyword>
<evidence type="ECO:0000256" key="1">
    <source>
        <dbReference type="SAM" id="MobiDB-lite"/>
    </source>
</evidence>
<proteinExistence type="predicted"/>
<sequence>MLKTPDEDGSESMGPVDRPGTLEESYDGANCQTLSSQPAKDPSRSRSIPPLENTLDQQADSYESANTHMTEPMLPMQGALETKVEASGPTLAEENYRRGGTVTHSGHQGRILARLSPDINPQYNQKQAETRFIDAQEKRRSVQMALNSIQEKLKDIHLELDRTPRGDDRYLKLITQEHSIIREERKLRDEGLLYEKSERDNFSALSNAVRDSHERERAQGERTKYWSIMGSILGTVVGLFGSSAINRMRMKEIKELVVEAAGSRNDLTLQLHDIVQ</sequence>
<keyword evidence="2" id="KW-0812">Transmembrane</keyword>
<dbReference type="Proteomes" id="UP001187531">
    <property type="component" value="Unassembled WGS sequence"/>
</dbReference>
<gene>
    <name evidence="3" type="ORF">QYM36_002557</name>
</gene>
<protein>
    <submittedName>
        <fullName evidence="3">Uncharacterized protein</fullName>
    </submittedName>
</protein>